<evidence type="ECO:0000256" key="4">
    <source>
        <dbReference type="ARBA" id="ARBA00022989"/>
    </source>
</evidence>
<proteinExistence type="predicted"/>
<dbReference type="EMBL" id="FJUX01000069">
    <property type="protein sequence ID" value="CZT04562.1"/>
    <property type="molecule type" value="Genomic_DNA"/>
</dbReference>
<name>A0A1E1L245_9HELO</name>
<evidence type="ECO:0000313" key="12">
    <source>
        <dbReference type="Proteomes" id="UP000178912"/>
    </source>
</evidence>
<dbReference type="OrthoDB" id="10006946at2759"/>
<feature type="transmembrane region" description="Helical" evidence="9">
    <location>
        <begin position="242"/>
        <end position="264"/>
    </location>
</feature>
<dbReference type="Pfam" id="PF01794">
    <property type="entry name" value="Ferric_reduct"/>
    <property type="match status" value="1"/>
</dbReference>
<feature type="region of interest" description="Disordered" evidence="8">
    <location>
        <begin position="518"/>
        <end position="540"/>
    </location>
</feature>
<evidence type="ECO:0000259" key="10">
    <source>
        <dbReference type="Pfam" id="PF01794"/>
    </source>
</evidence>
<feature type="transmembrane region" description="Helical" evidence="9">
    <location>
        <begin position="53"/>
        <end position="72"/>
    </location>
</feature>
<evidence type="ECO:0000256" key="2">
    <source>
        <dbReference type="ARBA" id="ARBA00022692"/>
    </source>
</evidence>
<feature type="transmembrane region" description="Helical" evidence="9">
    <location>
        <begin position="175"/>
        <end position="203"/>
    </location>
</feature>
<sequence length="651" mass="72954">MTRITPRTCLWPLAGSLSLTFALSIGLTYRSNHHCYAGTCGEWLFPLQARLHVVVWYCWLGLSVTVLAIRAFHPMMQKFLRSPLVNKSIPFMAKKLSVSGLLVLLWIISLYGIIIGIWWVRLDEYFTKRGMEGGVLSGNKRIAAIALTGHLCDVTMGMAILPISRHSALASFFKISVATTLTFHMITAYTLFTLVLIHGFLYVSWIPVFEGLPTALRKVYPVLNPTYLYNETWPGNTSKLGIWRASLIFTGIVAALIMLLIFITTLPSIRNKHFNLFYFTHLLGIVAVVIICLHASTMLYCTAPGLAMWLLDWTMRVYELWAPLDGNITSLEKEWYCISVPLPRRRLDGCACSSPLAHFYIHHSDSSIRELHPFTTITHLASQSSVTSSDLPDIDIQFLFRKRGVATPVMKPEAKRGFAAAMFGFARRVRRRKSLAQWTNRLASLAMEESSGRGKEQRTSEGLELGTAGVPVSLRLEGPYFTPADPKKYRTVVCLVAGTGVSGALAIAGMFKEVERQDAMSEAESTSSPQKLESVESKTTRSTTTRLWTRCVVLWSVRSETFIELPGLKTTPDSALETRIHLTGDGRPRLSVGDALDEILSEDEQRHPEANSGGKMWVYISGPNAFITNGENMCRERRRRGVEWYGAKWEI</sequence>
<feature type="transmembrane region" description="Helical" evidence="9">
    <location>
        <begin position="142"/>
        <end position="163"/>
    </location>
</feature>
<keyword evidence="6" id="KW-0406">Ion transport</keyword>
<dbReference type="AlphaFoldDB" id="A0A1E1L245"/>
<dbReference type="Proteomes" id="UP000178912">
    <property type="component" value="Unassembled WGS sequence"/>
</dbReference>
<keyword evidence="7 9" id="KW-0472">Membrane</keyword>
<protein>
    <recommendedName>
        <fullName evidence="10">Ferric oxidoreductase domain-containing protein</fullName>
    </recommendedName>
</protein>
<evidence type="ECO:0000256" key="8">
    <source>
        <dbReference type="SAM" id="MobiDB-lite"/>
    </source>
</evidence>
<keyword evidence="6" id="KW-0813">Transport</keyword>
<evidence type="ECO:0000256" key="9">
    <source>
        <dbReference type="SAM" id="Phobius"/>
    </source>
</evidence>
<evidence type="ECO:0000256" key="6">
    <source>
        <dbReference type="ARBA" id="ARBA00023065"/>
    </source>
</evidence>
<evidence type="ECO:0000256" key="5">
    <source>
        <dbReference type="ARBA" id="ARBA00023002"/>
    </source>
</evidence>
<evidence type="ECO:0000256" key="1">
    <source>
        <dbReference type="ARBA" id="ARBA00004141"/>
    </source>
</evidence>
<reference evidence="12" key="1">
    <citation type="submission" date="2016-03" db="EMBL/GenBank/DDBJ databases">
        <authorList>
            <person name="Guldener U."/>
        </authorList>
    </citation>
    <scope>NUCLEOTIDE SEQUENCE [LARGE SCALE GENOMIC DNA]</scope>
    <source>
        <strain evidence="12">04CH-RAC-A.6.1</strain>
    </source>
</reference>
<dbReference type="GO" id="GO:0016491">
    <property type="term" value="F:oxidoreductase activity"/>
    <property type="evidence" value="ECO:0007669"/>
    <property type="project" value="UniProtKB-KW"/>
</dbReference>
<keyword evidence="5" id="KW-0560">Oxidoreductase</keyword>
<keyword evidence="4 9" id="KW-1133">Transmembrane helix</keyword>
<evidence type="ECO:0000313" key="11">
    <source>
        <dbReference type="EMBL" id="CZT04562.1"/>
    </source>
</evidence>
<organism evidence="11 12">
    <name type="scientific">Rhynchosporium agropyri</name>
    <dbReference type="NCBI Taxonomy" id="914238"/>
    <lineage>
        <taxon>Eukaryota</taxon>
        <taxon>Fungi</taxon>
        <taxon>Dikarya</taxon>
        <taxon>Ascomycota</taxon>
        <taxon>Pezizomycotina</taxon>
        <taxon>Leotiomycetes</taxon>
        <taxon>Helotiales</taxon>
        <taxon>Ploettnerulaceae</taxon>
        <taxon>Rhynchosporium</taxon>
    </lineage>
</organism>
<dbReference type="GO" id="GO:0006811">
    <property type="term" value="P:monoatomic ion transport"/>
    <property type="evidence" value="ECO:0007669"/>
    <property type="project" value="UniProtKB-KW"/>
</dbReference>
<keyword evidence="3" id="KW-0249">Electron transport</keyword>
<dbReference type="PANTHER" id="PTHR11972">
    <property type="entry name" value="NADPH OXIDASE"/>
    <property type="match status" value="1"/>
</dbReference>
<feature type="domain" description="Ferric oxidoreductase" evidence="10">
    <location>
        <begin position="150"/>
        <end position="292"/>
    </location>
</feature>
<keyword evidence="2 9" id="KW-0812">Transmembrane</keyword>
<dbReference type="InterPro" id="IPR013130">
    <property type="entry name" value="Fe3_Rdtase_TM_dom"/>
</dbReference>
<gene>
    <name evidence="11" type="ORF">RAG0_10984</name>
</gene>
<keyword evidence="12" id="KW-1185">Reference proteome</keyword>
<feature type="transmembrane region" description="Helical" evidence="9">
    <location>
        <begin position="276"/>
        <end position="300"/>
    </location>
</feature>
<dbReference type="GO" id="GO:0005886">
    <property type="term" value="C:plasma membrane"/>
    <property type="evidence" value="ECO:0007669"/>
    <property type="project" value="TreeGrafter"/>
</dbReference>
<dbReference type="InterPro" id="IPR050369">
    <property type="entry name" value="RBOH/FRE"/>
</dbReference>
<accession>A0A1E1L245</accession>
<comment type="subcellular location">
    <subcellularLocation>
        <location evidence="1">Membrane</location>
        <topology evidence="1">Multi-pass membrane protein</topology>
    </subcellularLocation>
</comment>
<feature type="transmembrane region" description="Helical" evidence="9">
    <location>
        <begin position="101"/>
        <end position="122"/>
    </location>
</feature>
<evidence type="ECO:0000256" key="7">
    <source>
        <dbReference type="ARBA" id="ARBA00023136"/>
    </source>
</evidence>
<evidence type="ECO:0000256" key="3">
    <source>
        <dbReference type="ARBA" id="ARBA00022982"/>
    </source>
</evidence>